<reference evidence="2" key="1">
    <citation type="journal article" date="2018" name="Front. Microbiol.">
        <title>Genome-Based Analysis Reveals the Taxonomy and Diversity of the Family Idiomarinaceae.</title>
        <authorList>
            <person name="Liu Y."/>
            <person name="Lai Q."/>
            <person name="Shao Z."/>
        </authorList>
    </citation>
    <scope>NUCLEOTIDE SEQUENCE [LARGE SCALE GENOMIC DNA]</scope>
    <source>
        <strain evidence="2">GBPy7</strain>
    </source>
</reference>
<comment type="caution">
    <text evidence="1">The sequence shown here is derived from an EMBL/GenBank/DDBJ whole genome shotgun (WGS) entry which is preliminary data.</text>
</comment>
<dbReference type="InterPro" id="IPR021936">
    <property type="entry name" value="DUF3549"/>
</dbReference>
<sequence>MQSIDTLSDFLAVAGANHEAKTDYRIYDMSRRVRPISAADFQAIERGERPFPSPRQQHAWLAVVLWSSIRGSDPYIWFVKLPLDERALFDHAARQHFLSIIVEALGTDPTSEPSEAQQQRLEQNPYIFVPDEARRAAFHAQVSADLQQPTSIHYEDALAWLQGQKAEADWQNIGVQGIHDALTRNLSDSHLQQQIQNNLLLWPVPIQQALMEAMEHQELPTSLADNLLSQLRHNLPVSGQIVLLRSLASYSQSKKMQTAIGRLLRELPSEETEKLDLLFSLGARCWPTLADADNLERYMSAAATASQDIFVSIFRDLVMLPELRGQLLQLFGRNQLNPALQQALSQLIQQTRGTA</sequence>
<dbReference type="AlphaFoldDB" id="A0A432W0K0"/>
<keyword evidence="2" id="KW-1185">Reference proteome</keyword>
<dbReference type="Pfam" id="PF12069">
    <property type="entry name" value="DUF3549"/>
    <property type="match status" value="1"/>
</dbReference>
<protein>
    <submittedName>
        <fullName evidence="1">DUF3549 domain-containing protein</fullName>
    </submittedName>
</protein>
<gene>
    <name evidence="1" type="ORF">CWE08_05070</name>
</gene>
<evidence type="ECO:0000313" key="2">
    <source>
        <dbReference type="Proteomes" id="UP000288395"/>
    </source>
</evidence>
<dbReference type="RefSeq" id="WP_126766239.1">
    <property type="nucleotide sequence ID" value="NZ_PIPJ01000002.1"/>
</dbReference>
<dbReference type="Proteomes" id="UP000288395">
    <property type="component" value="Unassembled WGS sequence"/>
</dbReference>
<dbReference type="EMBL" id="PIPJ01000002">
    <property type="protein sequence ID" value="RUO22549.1"/>
    <property type="molecule type" value="Genomic_DNA"/>
</dbReference>
<dbReference type="OrthoDB" id="5597089at2"/>
<evidence type="ECO:0000313" key="1">
    <source>
        <dbReference type="EMBL" id="RUO22549.1"/>
    </source>
</evidence>
<accession>A0A432W0K0</accession>
<proteinExistence type="predicted"/>
<organism evidence="1 2">
    <name type="scientific">Aliidiomarina iranensis</name>
    <dbReference type="NCBI Taxonomy" id="1434071"/>
    <lineage>
        <taxon>Bacteria</taxon>
        <taxon>Pseudomonadati</taxon>
        <taxon>Pseudomonadota</taxon>
        <taxon>Gammaproteobacteria</taxon>
        <taxon>Alteromonadales</taxon>
        <taxon>Idiomarinaceae</taxon>
        <taxon>Aliidiomarina</taxon>
    </lineage>
</organism>
<name>A0A432W0K0_9GAMM</name>